<keyword evidence="3" id="KW-1185">Reference proteome</keyword>
<reference evidence="1" key="1">
    <citation type="submission" date="2021-02" db="EMBL/GenBank/DDBJ databases">
        <authorList>
            <person name="Dougan E. K."/>
            <person name="Rhodes N."/>
            <person name="Thang M."/>
            <person name="Chan C."/>
        </authorList>
    </citation>
    <scope>NUCLEOTIDE SEQUENCE</scope>
</reference>
<evidence type="ECO:0000313" key="2">
    <source>
        <dbReference type="EMBL" id="CAE8667119.1"/>
    </source>
</evidence>
<dbReference type="AlphaFoldDB" id="A0A813G6S0"/>
<feature type="non-terminal residue" evidence="1">
    <location>
        <position position="1"/>
    </location>
</feature>
<evidence type="ECO:0000313" key="3">
    <source>
        <dbReference type="Proteomes" id="UP000654075"/>
    </source>
</evidence>
<accession>A0A813G6S0</accession>
<name>A0A813G6S0_POLGL</name>
<evidence type="ECO:0000313" key="1">
    <source>
        <dbReference type="EMBL" id="CAE8620765.1"/>
    </source>
</evidence>
<sequence>SDSDRSNPSEVKDLLTQRLGFLAHFVVRLWRRRDGVLRVTCDFSPNGSDQRVQLFDMPLAEVDFRWSSVLDLPGGPPVASECGSSTNPS</sequence>
<comment type="caution">
    <text evidence="1">The sequence shown here is derived from an EMBL/GenBank/DDBJ whole genome shotgun (WGS) entry which is preliminary data.</text>
</comment>
<protein>
    <submittedName>
        <fullName evidence="1">Uncharacterized protein</fullName>
    </submittedName>
</protein>
<proteinExistence type="predicted"/>
<dbReference type="Proteomes" id="UP000626109">
    <property type="component" value="Unassembled WGS sequence"/>
</dbReference>
<gene>
    <name evidence="1" type="ORF">PGLA1383_LOCUS38302</name>
    <name evidence="2" type="ORF">PGLA2088_LOCUS16474</name>
</gene>
<dbReference type="EMBL" id="CAJNNW010020873">
    <property type="protein sequence ID" value="CAE8667119.1"/>
    <property type="molecule type" value="Genomic_DNA"/>
</dbReference>
<dbReference type="EMBL" id="CAJNNV010027581">
    <property type="protein sequence ID" value="CAE8620765.1"/>
    <property type="molecule type" value="Genomic_DNA"/>
</dbReference>
<dbReference type="Proteomes" id="UP000654075">
    <property type="component" value="Unassembled WGS sequence"/>
</dbReference>
<organism evidence="1 3">
    <name type="scientific">Polarella glacialis</name>
    <name type="common">Dinoflagellate</name>
    <dbReference type="NCBI Taxonomy" id="89957"/>
    <lineage>
        <taxon>Eukaryota</taxon>
        <taxon>Sar</taxon>
        <taxon>Alveolata</taxon>
        <taxon>Dinophyceae</taxon>
        <taxon>Suessiales</taxon>
        <taxon>Suessiaceae</taxon>
        <taxon>Polarella</taxon>
    </lineage>
</organism>